<keyword evidence="3" id="KW-1185">Reference proteome</keyword>
<dbReference type="EMBL" id="JAENIO010000038">
    <property type="protein sequence ID" value="MBK1835024.1"/>
    <property type="molecule type" value="Genomic_DNA"/>
</dbReference>
<name>A0A934VLT6_9BACT</name>
<organism evidence="2 3">
    <name type="scientific">Roseibacillus ishigakijimensis</name>
    <dbReference type="NCBI Taxonomy" id="454146"/>
    <lineage>
        <taxon>Bacteria</taxon>
        <taxon>Pseudomonadati</taxon>
        <taxon>Verrucomicrobiota</taxon>
        <taxon>Verrucomicrobiia</taxon>
        <taxon>Verrucomicrobiales</taxon>
        <taxon>Verrucomicrobiaceae</taxon>
        <taxon>Roseibacillus</taxon>
    </lineage>
</organism>
<accession>A0A934VLT6</accession>
<sequence length="70" mass="7982">MAEQSPTYRITKYRRSRNWAVYQGEELLVVTVYKKGAQAVVDALTAAHERKRPARKSRKAQRPQPALAGQ</sequence>
<dbReference type="RefSeq" id="WP_200392459.1">
    <property type="nucleotide sequence ID" value="NZ_JAENIO010000038.1"/>
</dbReference>
<feature type="region of interest" description="Disordered" evidence="1">
    <location>
        <begin position="47"/>
        <end position="70"/>
    </location>
</feature>
<proteinExistence type="predicted"/>
<dbReference type="AlphaFoldDB" id="A0A934VLT6"/>
<gene>
    <name evidence="2" type="ORF">JIN78_13215</name>
</gene>
<protein>
    <submittedName>
        <fullName evidence="2">Uncharacterized protein</fullName>
    </submittedName>
</protein>
<evidence type="ECO:0000313" key="2">
    <source>
        <dbReference type="EMBL" id="MBK1835024.1"/>
    </source>
</evidence>
<feature type="compositionally biased region" description="Basic residues" evidence="1">
    <location>
        <begin position="49"/>
        <end position="61"/>
    </location>
</feature>
<evidence type="ECO:0000256" key="1">
    <source>
        <dbReference type="SAM" id="MobiDB-lite"/>
    </source>
</evidence>
<comment type="caution">
    <text evidence="2">The sequence shown here is derived from an EMBL/GenBank/DDBJ whole genome shotgun (WGS) entry which is preliminary data.</text>
</comment>
<evidence type="ECO:0000313" key="3">
    <source>
        <dbReference type="Proteomes" id="UP000604083"/>
    </source>
</evidence>
<reference evidence="2" key="1">
    <citation type="submission" date="2021-01" db="EMBL/GenBank/DDBJ databases">
        <title>Modified the classification status of verrucomicrobia.</title>
        <authorList>
            <person name="Feng X."/>
        </authorList>
    </citation>
    <scope>NUCLEOTIDE SEQUENCE</scope>
    <source>
        <strain evidence="2">KCTC 12986</strain>
    </source>
</reference>
<dbReference type="Proteomes" id="UP000604083">
    <property type="component" value="Unassembled WGS sequence"/>
</dbReference>